<evidence type="ECO:0000313" key="3">
    <source>
        <dbReference type="EMBL" id="KAF4490941.1"/>
    </source>
</evidence>
<dbReference type="GeneID" id="43610238"/>
<dbReference type="InterPro" id="IPR051678">
    <property type="entry name" value="AGP_Transferase"/>
</dbReference>
<proteinExistence type="predicted"/>
<dbReference type="Proteomes" id="UP000011096">
    <property type="component" value="Unassembled WGS sequence"/>
</dbReference>
<dbReference type="PANTHER" id="PTHR21310:SF39">
    <property type="entry name" value="AMINOGLYCOSIDE PHOSPHOTRANSFERASE DOMAIN-CONTAINING PROTEIN"/>
    <property type="match status" value="1"/>
</dbReference>
<dbReference type="InterPro" id="IPR000719">
    <property type="entry name" value="Prot_kinase_dom"/>
</dbReference>
<accession>A0A7J6JLI3</accession>
<reference evidence="3 4" key="1">
    <citation type="submission" date="2012-08" db="EMBL/GenBank/DDBJ databases">
        <authorList>
            <person name="Gan P.H.P."/>
            <person name="Ikeda K."/>
            <person name="Irieda H."/>
            <person name="Narusaka M."/>
            <person name="O'Connell R.J."/>
            <person name="Narusaka Y."/>
            <person name="Takano Y."/>
            <person name="Kubo Y."/>
            <person name="Shirasu K."/>
        </authorList>
    </citation>
    <scope>NUCLEOTIDE SEQUENCE [LARGE SCALE GENOMIC DNA]</scope>
    <source>
        <strain evidence="3 4">Nara gc5</strain>
    </source>
</reference>
<protein>
    <recommendedName>
        <fullName evidence="2">Protein kinase domain-containing protein</fullName>
    </recommendedName>
</protein>
<dbReference type="InParanoid" id="A0A7J6JLI3"/>
<sequence>MRIFVAATPNQDRPMTSDARPGESQTEADKSNQMEDISYPLDDVEFDSVSDEQLGRLFQTAPVLYQAGSNKIVRISQSLVLKGDGTVSKGEGETQRFAAVHGFPVPTVHRVFSLFGLYPDWPEEQSWFIVMDFVPGVSLEKAWPDLNTDTRNTVAVKVAEMIDRMQSLKISDMPPGPVGHGGDEPWRGPYFTEYGTGPFPTLQDMEDWYNHKLEVCIRLKRTSNEPQRFSFTDVVLTHQDIAPRNLILQEGNQDLCLVDFGFGGIYPIGFEQAALARQAVGQWDVEFREMVLQKLSYGGEKELKQLRATMYGLTTGVLL</sequence>
<dbReference type="Gene3D" id="3.90.1200.10">
    <property type="match status" value="1"/>
</dbReference>
<feature type="region of interest" description="Disordered" evidence="1">
    <location>
        <begin position="1"/>
        <end position="34"/>
    </location>
</feature>
<reference evidence="3 4" key="2">
    <citation type="submission" date="2020-04" db="EMBL/GenBank/DDBJ databases">
        <title>Genome sequencing and assembly of multiple isolates from the Colletotrichum gloeosporioides species complex.</title>
        <authorList>
            <person name="Gan P."/>
            <person name="Shirasu K."/>
        </authorList>
    </citation>
    <scope>NUCLEOTIDE SEQUENCE [LARGE SCALE GENOMIC DNA]</scope>
    <source>
        <strain evidence="3 4">Nara gc5</strain>
    </source>
</reference>
<dbReference type="AlphaFoldDB" id="A0A7J6JLI3"/>
<dbReference type="OrthoDB" id="4177236at2759"/>
<dbReference type="EMBL" id="ANPB02000001">
    <property type="protein sequence ID" value="KAF4490941.1"/>
    <property type="molecule type" value="Genomic_DNA"/>
</dbReference>
<organism evidence="3 4">
    <name type="scientific">Colletotrichum fructicola (strain Nara gc5)</name>
    <name type="common">Anthracnose fungus</name>
    <name type="synonym">Colletotrichum gloeosporioides (strain Nara gc5)</name>
    <dbReference type="NCBI Taxonomy" id="1213859"/>
    <lineage>
        <taxon>Eukaryota</taxon>
        <taxon>Fungi</taxon>
        <taxon>Dikarya</taxon>
        <taxon>Ascomycota</taxon>
        <taxon>Pezizomycotina</taxon>
        <taxon>Sordariomycetes</taxon>
        <taxon>Hypocreomycetidae</taxon>
        <taxon>Glomerellales</taxon>
        <taxon>Glomerellaceae</taxon>
        <taxon>Colletotrichum</taxon>
        <taxon>Colletotrichum gloeosporioides species complex</taxon>
    </lineage>
</organism>
<dbReference type="PANTHER" id="PTHR21310">
    <property type="entry name" value="AMINOGLYCOSIDE PHOSPHOTRANSFERASE-RELATED-RELATED"/>
    <property type="match status" value="1"/>
</dbReference>
<dbReference type="GO" id="GO:0004672">
    <property type="term" value="F:protein kinase activity"/>
    <property type="evidence" value="ECO:0007669"/>
    <property type="project" value="InterPro"/>
</dbReference>
<evidence type="ECO:0000259" key="2">
    <source>
        <dbReference type="PROSITE" id="PS50011"/>
    </source>
</evidence>
<name>A0A7J6JLI3_COLFN</name>
<comment type="caution">
    <text evidence="3">The sequence shown here is derived from an EMBL/GenBank/DDBJ whole genome shotgun (WGS) entry which is preliminary data.</text>
</comment>
<dbReference type="GO" id="GO:0005524">
    <property type="term" value="F:ATP binding"/>
    <property type="evidence" value="ECO:0007669"/>
    <property type="project" value="InterPro"/>
</dbReference>
<evidence type="ECO:0000256" key="1">
    <source>
        <dbReference type="SAM" id="MobiDB-lite"/>
    </source>
</evidence>
<feature type="domain" description="Protein kinase" evidence="2">
    <location>
        <begin position="43"/>
        <end position="319"/>
    </location>
</feature>
<keyword evidence="4" id="KW-1185">Reference proteome</keyword>
<dbReference type="InterPro" id="IPR002575">
    <property type="entry name" value="Aminoglycoside_PTrfase"/>
</dbReference>
<dbReference type="InterPro" id="IPR011009">
    <property type="entry name" value="Kinase-like_dom_sf"/>
</dbReference>
<evidence type="ECO:0000313" key="4">
    <source>
        <dbReference type="Proteomes" id="UP000011096"/>
    </source>
</evidence>
<dbReference type="PROSITE" id="PS50011">
    <property type="entry name" value="PROTEIN_KINASE_DOM"/>
    <property type="match status" value="1"/>
</dbReference>
<dbReference type="RefSeq" id="XP_031877410.1">
    <property type="nucleotide sequence ID" value="XM_032026094.1"/>
</dbReference>
<gene>
    <name evidence="3" type="ORF">CGGC5_v001638</name>
</gene>
<dbReference type="SUPFAM" id="SSF56112">
    <property type="entry name" value="Protein kinase-like (PK-like)"/>
    <property type="match status" value="1"/>
</dbReference>
<dbReference type="Pfam" id="PF01636">
    <property type="entry name" value="APH"/>
    <property type="match status" value="1"/>
</dbReference>